<dbReference type="GO" id="GO:0008168">
    <property type="term" value="F:methyltransferase activity"/>
    <property type="evidence" value="ECO:0007669"/>
    <property type="project" value="UniProtKB-KW"/>
</dbReference>
<dbReference type="InterPro" id="IPR013123">
    <property type="entry name" value="SpoU_subst-bd"/>
</dbReference>
<evidence type="ECO:0000256" key="1">
    <source>
        <dbReference type="ARBA" id="ARBA00022603"/>
    </source>
</evidence>
<dbReference type="GO" id="GO:0032259">
    <property type="term" value="P:methylation"/>
    <property type="evidence" value="ECO:0007669"/>
    <property type="project" value="UniProtKB-KW"/>
</dbReference>
<dbReference type="Proteomes" id="UP000016649">
    <property type="component" value="Unassembled WGS sequence"/>
</dbReference>
<evidence type="ECO:0000313" key="5">
    <source>
        <dbReference type="Proteomes" id="UP000016649"/>
    </source>
</evidence>
<dbReference type="RefSeq" id="WP_021686670.1">
    <property type="nucleotide sequence ID" value="NZ_KI260561.1"/>
</dbReference>
<dbReference type="PANTHER" id="PTHR46429">
    <property type="entry name" value="23S RRNA (GUANOSINE-2'-O-)-METHYLTRANSFERASE RLMB"/>
    <property type="match status" value="1"/>
</dbReference>
<comment type="caution">
    <text evidence="4">The sequence shown here is derived from an EMBL/GenBank/DDBJ whole genome shotgun (WGS) entry which is preliminary data.</text>
</comment>
<dbReference type="Pfam" id="PF08032">
    <property type="entry name" value="SpoU_sub_bind"/>
    <property type="match status" value="1"/>
</dbReference>
<dbReference type="InterPro" id="IPR004441">
    <property type="entry name" value="rRNA_MeTrfase_TrmH"/>
</dbReference>
<dbReference type="Pfam" id="PF00588">
    <property type="entry name" value="SpoU_methylase"/>
    <property type="match status" value="1"/>
</dbReference>
<feature type="domain" description="RNA 2-O ribose methyltransferase substrate binding" evidence="3">
    <location>
        <begin position="10"/>
        <end position="86"/>
    </location>
</feature>
<evidence type="ECO:0000256" key="2">
    <source>
        <dbReference type="ARBA" id="ARBA00022679"/>
    </source>
</evidence>
<dbReference type="Gene3D" id="3.30.1330.30">
    <property type="match status" value="1"/>
</dbReference>
<keyword evidence="5" id="KW-1185">Reference proteome</keyword>
<protein>
    <submittedName>
        <fullName evidence="4">RNA methyltransferase, TrmH family</fullName>
    </submittedName>
</protein>
<evidence type="ECO:0000313" key="4">
    <source>
        <dbReference type="EMBL" id="ERJ94297.1"/>
    </source>
</evidence>
<dbReference type="InterPro" id="IPR029028">
    <property type="entry name" value="Alpha/beta_knot_MTases"/>
</dbReference>
<keyword evidence="2" id="KW-0808">Transferase</keyword>
<dbReference type="SUPFAM" id="SSF55315">
    <property type="entry name" value="L30e-like"/>
    <property type="match status" value="1"/>
</dbReference>
<proteinExistence type="predicted"/>
<dbReference type="InterPro" id="IPR029026">
    <property type="entry name" value="tRNA_m1G_MTases_N"/>
</dbReference>
<reference evidence="4 5" key="1">
    <citation type="submission" date="2013-08" db="EMBL/GenBank/DDBJ databases">
        <authorList>
            <person name="Weinstock G."/>
            <person name="Sodergren E."/>
            <person name="Wylie T."/>
            <person name="Fulton L."/>
            <person name="Fulton R."/>
            <person name="Fronick C."/>
            <person name="O'Laughlin M."/>
            <person name="Godfrey J."/>
            <person name="Miner T."/>
            <person name="Herter B."/>
            <person name="Appelbaum E."/>
            <person name="Cordes M."/>
            <person name="Lek S."/>
            <person name="Wollam A."/>
            <person name="Pepin K.H."/>
            <person name="Palsikar V.B."/>
            <person name="Mitreva M."/>
            <person name="Wilson R.K."/>
        </authorList>
    </citation>
    <scope>NUCLEOTIDE SEQUENCE [LARGE SCALE GENOMIC DNA]</scope>
    <source>
        <strain evidence="4 5">ATCC 700332</strain>
    </source>
</reference>
<sequence>MKNKQRHELAVCGFAAVQALGTYNPQKIKRLYYTADRARALGALCKYLAAHKIPYNQVQSADELKKLSASVHHQGVTAMIEQPSLLPLTKTELENWAHDKACALLLDGIGNADNVGALIRSAAFFGINRIVLSEQESRSFITTAAYRSAQGGMETVRIYGVRSLCTVLQDAQGKLLRLGTSPGGKYSVRDTAQLCRTQGKGALVVLGNEENGMSEETAKLCDYMLQIPGCGALDSLNVAQAASVILYEMSAIALN</sequence>
<dbReference type="EMBL" id="AWVH01000005">
    <property type="protein sequence ID" value="ERJ94297.1"/>
    <property type="molecule type" value="Genomic_DNA"/>
</dbReference>
<keyword evidence="1 4" id="KW-0489">Methyltransferase</keyword>
<dbReference type="InterPro" id="IPR001537">
    <property type="entry name" value="SpoU_MeTrfase"/>
</dbReference>
<accession>A0ABN0P1A8</accession>
<dbReference type="InterPro" id="IPR029064">
    <property type="entry name" value="Ribosomal_eL30-like_sf"/>
</dbReference>
<dbReference type="PANTHER" id="PTHR46429:SF2">
    <property type="entry name" value="TRNA_RRNA METHYLTRANSFERASE"/>
    <property type="match status" value="1"/>
</dbReference>
<dbReference type="CDD" id="cd18095">
    <property type="entry name" value="SpoU-like_rRNA-MTase"/>
    <property type="match status" value="1"/>
</dbReference>
<organism evidence="4 5">
    <name type="scientific">Treponema lecithinolyticum ATCC 700332</name>
    <dbReference type="NCBI Taxonomy" id="1321815"/>
    <lineage>
        <taxon>Bacteria</taxon>
        <taxon>Pseudomonadati</taxon>
        <taxon>Spirochaetota</taxon>
        <taxon>Spirochaetia</taxon>
        <taxon>Spirochaetales</taxon>
        <taxon>Treponemataceae</taxon>
        <taxon>Treponema</taxon>
    </lineage>
</organism>
<dbReference type="SMART" id="SM00967">
    <property type="entry name" value="SpoU_sub_bind"/>
    <property type="match status" value="1"/>
</dbReference>
<gene>
    <name evidence="4" type="ORF">HMPREF9193_00269</name>
</gene>
<dbReference type="SUPFAM" id="SSF75217">
    <property type="entry name" value="alpha/beta knot"/>
    <property type="match status" value="1"/>
</dbReference>
<evidence type="ECO:0000259" key="3">
    <source>
        <dbReference type="SMART" id="SM00967"/>
    </source>
</evidence>
<dbReference type="Gene3D" id="3.40.1280.10">
    <property type="match status" value="1"/>
</dbReference>
<name>A0ABN0P1A8_TRELE</name>